<organism evidence="2 3">
    <name type="scientific">Hortaea werneckii</name>
    <name type="common">Black yeast</name>
    <name type="synonym">Cladosporium werneckii</name>
    <dbReference type="NCBI Taxonomy" id="91943"/>
    <lineage>
        <taxon>Eukaryota</taxon>
        <taxon>Fungi</taxon>
        <taxon>Dikarya</taxon>
        <taxon>Ascomycota</taxon>
        <taxon>Pezizomycotina</taxon>
        <taxon>Dothideomycetes</taxon>
        <taxon>Dothideomycetidae</taxon>
        <taxon>Mycosphaerellales</taxon>
        <taxon>Teratosphaeriaceae</taxon>
        <taxon>Hortaea</taxon>
    </lineage>
</organism>
<feature type="compositionally biased region" description="Polar residues" evidence="1">
    <location>
        <begin position="79"/>
        <end position="94"/>
    </location>
</feature>
<dbReference type="OrthoDB" id="5423493at2759"/>
<feature type="compositionally biased region" description="Basic residues" evidence="1">
    <location>
        <begin position="531"/>
        <end position="541"/>
    </location>
</feature>
<evidence type="ECO:0000313" key="2">
    <source>
        <dbReference type="EMBL" id="RMX76983.1"/>
    </source>
</evidence>
<feature type="compositionally biased region" description="Basic residues" evidence="1">
    <location>
        <begin position="111"/>
        <end position="121"/>
    </location>
</feature>
<dbReference type="VEuPathDB" id="FungiDB:BTJ68_10293"/>
<proteinExistence type="predicted"/>
<gene>
    <name evidence="2" type="ORF">D0869_10239</name>
</gene>
<name>A0A3M6WEN6_HORWE</name>
<feature type="region of interest" description="Disordered" evidence="1">
    <location>
        <begin position="1"/>
        <end position="707"/>
    </location>
</feature>
<evidence type="ECO:0000256" key="1">
    <source>
        <dbReference type="SAM" id="MobiDB-lite"/>
    </source>
</evidence>
<feature type="compositionally biased region" description="Polar residues" evidence="1">
    <location>
        <begin position="372"/>
        <end position="387"/>
    </location>
</feature>
<feature type="compositionally biased region" description="Basic residues" evidence="1">
    <location>
        <begin position="53"/>
        <end position="62"/>
    </location>
</feature>
<feature type="compositionally biased region" description="Basic and acidic residues" evidence="1">
    <location>
        <begin position="138"/>
        <end position="163"/>
    </location>
</feature>
<feature type="compositionally biased region" description="Low complexity" evidence="1">
    <location>
        <begin position="444"/>
        <end position="457"/>
    </location>
</feature>
<dbReference type="AlphaFoldDB" id="A0A3M6WEN6"/>
<dbReference type="Proteomes" id="UP000281245">
    <property type="component" value="Unassembled WGS sequence"/>
</dbReference>
<feature type="compositionally biased region" description="Low complexity" evidence="1">
    <location>
        <begin position="600"/>
        <end position="622"/>
    </location>
</feature>
<protein>
    <submittedName>
        <fullName evidence="2">Uncharacterized protein</fullName>
    </submittedName>
</protein>
<feature type="compositionally biased region" description="Basic and acidic residues" evidence="1">
    <location>
        <begin position="670"/>
        <end position="683"/>
    </location>
</feature>
<feature type="compositionally biased region" description="Polar residues" evidence="1">
    <location>
        <begin position="181"/>
        <end position="197"/>
    </location>
</feature>
<dbReference type="EMBL" id="QWIJ01001023">
    <property type="protein sequence ID" value="RMX76983.1"/>
    <property type="molecule type" value="Genomic_DNA"/>
</dbReference>
<feature type="compositionally biased region" description="Low complexity" evidence="1">
    <location>
        <begin position="402"/>
        <end position="411"/>
    </location>
</feature>
<feature type="compositionally biased region" description="Acidic residues" evidence="1">
    <location>
        <begin position="642"/>
        <end position="658"/>
    </location>
</feature>
<comment type="caution">
    <text evidence="2">The sequence shown here is derived from an EMBL/GenBank/DDBJ whole genome shotgun (WGS) entry which is preliminary data.</text>
</comment>
<feature type="compositionally biased region" description="Acidic residues" evidence="1">
    <location>
        <begin position="548"/>
        <end position="569"/>
    </location>
</feature>
<reference evidence="2 3" key="1">
    <citation type="journal article" date="2018" name="BMC Genomics">
        <title>Genomic evidence for intraspecific hybridization in a clonal and extremely halotolerant yeast.</title>
        <authorList>
            <person name="Gostincar C."/>
            <person name="Stajich J.E."/>
            <person name="Zupancic J."/>
            <person name="Zalar P."/>
            <person name="Gunde-Cimerman N."/>
        </authorList>
    </citation>
    <scope>NUCLEOTIDE SEQUENCE [LARGE SCALE GENOMIC DNA]</scope>
    <source>
        <strain evidence="2 3">EXF-6656</strain>
    </source>
</reference>
<feature type="compositionally biased region" description="Basic residues" evidence="1">
    <location>
        <begin position="573"/>
        <end position="586"/>
    </location>
</feature>
<feature type="compositionally biased region" description="Basic residues" evidence="1">
    <location>
        <begin position="302"/>
        <end position="316"/>
    </location>
</feature>
<accession>A0A3M6WEN6</accession>
<evidence type="ECO:0000313" key="3">
    <source>
        <dbReference type="Proteomes" id="UP000281245"/>
    </source>
</evidence>
<sequence length="707" mass="76470">MARLRSAPSAHPPSPAKAQPKRQALREKTNTTRASQAPVYADDGNTEGLVKTAKTRRGRPKKATQDEGELVMTGGLGGQDSNDAPRSDVVTTTDELAKSDGPPPPTAKKGNGGRRPPRMTRKPVQSEAQSQVMAGLKKRMEETAQQEAEGKKTRPAHVEREATEEAPPSKPPPRKSISTRQSISTAREGQSELSLTASPPPSGKAGTVQARRSSVAPPSSVIRPQNTPAAETSILALKNFKRRPRQPSMLAMVQQRTARPSAVNVAPEVDDSSVFDLASGQSEDEDEDDFRPEAEGTPLHGSKAKRVSSVSSKKKQGTSPAVHTEAKATTAHSKKRTSGAMDTSMSALDALRAKRQRQSLPVPTTEGEVVASTLSAASPQQVSQPGAPSQPRPDSEVQVINSSPSSSPLSETSERNHAEQNVAGEYIVPSTEQEHEEDLYGATPPRSSLQQQRQRAPLSEEEPEQDVPNATMAEPASSSPLPHDPFDVAEPDVYADPLSQATQQPPEPERQVRSKKKAKPLSTANLQALLPKRRAKPKPRHRATEYDFTSDEDEESELDADHLEEDEDELSGRLRRHTSAASKGRKSAASSTKTKGRGGKSAQAARKSSAAPPARKSTAATARTRKGQQKTYGRVGDASEKENEDAYESVDEEGDDTTDLPAVDMRQVAKSKELEEAKRKFEEVDGWDMEFESMSQDDHRSSSQAWR</sequence>